<organism evidence="1 2">
    <name type="scientific">Candidatus Methanodesulfokora washburnensis</name>
    <dbReference type="NCBI Taxonomy" id="2478471"/>
    <lineage>
        <taxon>Archaea</taxon>
        <taxon>Thermoproteota</taxon>
        <taxon>Candidatus Korarchaeia</taxon>
        <taxon>Candidatus Korarchaeia incertae sedis</taxon>
        <taxon>Candidatus Methanodesulfokora</taxon>
    </lineage>
</organism>
<proteinExistence type="predicted"/>
<name>A0A520KJW2_9CREN</name>
<dbReference type="Proteomes" id="UP000316217">
    <property type="component" value="Unassembled WGS sequence"/>
</dbReference>
<sequence length="125" mass="14289">MTVVWIVKAVKKWCEEHGDLDCYDEASRRFGRWIHSASYGSCFELSERVEKYLGPRGDPIVLLKFFCGAIETELEYDEQTYRLLKDALRHLAETSEETIIRSHAKALIELITVAESLKSGIMCSG</sequence>
<reference evidence="1 2" key="1">
    <citation type="journal article" date="2019" name="Nat. Microbiol.">
        <title>Wide diversity of methane and short-chain alkane metabolisms in uncultured archaea.</title>
        <authorList>
            <person name="Borrel G."/>
            <person name="Adam P.S."/>
            <person name="McKay L.J."/>
            <person name="Chen L.X."/>
            <person name="Sierra-Garcia I.N."/>
            <person name="Sieber C.M."/>
            <person name="Letourneur Q."/>
            <person name="Ghozlane A."/>
            <person name="Andersen G.L."/>
            <person name="Li W.J."/>
            <person name="Hallam S.J."/>
            <person name="Muyzer G."/>
            <person name="de Oliveira V.M."/>
            <person name="Inskeep W.P."/>
            <person name="Banfield J.F."/>
            <person name="Gribaldo S."/>
        </authorList>
    </citation>
    <scope>NUCLEOTIDE SEQUENCE [LARGE SCALE GENOMIC DNA]</scope>
    <source>
        <strain evidence="1">NM4</strain>
    </source>
</reference>
<accession>A0A520KJW2</accession>
<gene>
    <name evidence="1" type="ORF">EF810_04970</name>
</gene>
<evidence type="ECO:0000313" key="1">
    <source>
        <dbReference type="EMBL" id="RZN61418.1"/>
    </source>
</evidence>
<protein>
    <submittedName>
        <fullName evidence="1">Uncharacterized protein</fullName>
    </submittedName>
</protein>
<dbReference type="AlphaFoldDB" id="A0A520KJW2"/>
<dbReference type="EMBL" id="RXII01000075">
    <property type="protein sequence ID" value="RZN61418.1"/>
    <property type="molecule type" value="Genomic_DNA"/>
</dbReference>
<comment type="caution">
    <text evidence="1">The sequence shown here is derived from an EMBL/GenBank/DDBJ whole genome shotgun (WGS) entry which is preliminary data.</text>
</comment>
<evidence type="ECO:0000313" key="2">
    <source>
        <dbReference type="Proteomes" id="UP000316217"/>
    </source>
</evidence>